<dbReference type="Pfam" id="PF03466">
    <property type="entry name" value="LysR_substrate"/>
    <property type="match status" value="1"/>
</dbReference>
<protein>
    <submittedName>
        <fullName evidence="6">HTH-type transcriptional regulator DmlR</fullName>
    </submittedName>
</protein>
<dbReference type="CDD" id="cd08422">
    <property type="entry name" value="PBP2_CrgA_like"/>
    <property type="match status" value="1"/>
</dbReference>
<dbReference type="Pfam" id="PF00126">
    <property type="entry name" value="HTH_1"/>
    <property type="match status" value="1"/>
</dbReference>
<dbReference type="PROSITE" id="PS50931">
    <property type="entry name" value="HTH_LYSR"/>
    <property type="match status" value="1"/>
</dbReference>
<dbReference type="SUPFAM" id="SSF53850">
    <property type="entry name" value="Periplasmic binding protein-like II"/>
    <property type="match status" value="1"/>
</dbReference>
<keyword evidence="4" id="KW-0804">Transcription</keyword>
<evidence type="ECO:0000259" key="5">
    <source>
        <dbReference type="PROSITE" id="PS50931"/>
    </source>
</evidence>
<gene>
    <name evidence="6" type="primary">dmlR_41</name>
    <name evidence="6" type="ORF">VVAX_06571</name>
</gene>
<dbReference type="AlphaFoldDB" id="A0A679JSL7"/>
<evidence type="ECO:0000256" key="1">
    <source>
        <dbReference type="ARBA" id="ARBA00009437"/>
    </source>
</evidence>
<evidence type="ECO:0000256" key="4">
    <source>
        <dbReference type="ARBA" id="ARBA00023163"/>
    </source>
</evidence>
<dbReference type="GO" id="GO:0043565">
    <property type="term" value="F:sequence-specific DNA binding"/>
    <property type="evidence" value="ECO:0007669"/>
    <property type="project" value="TreeGrafter"/>
</dbReference>
<dbReference type="RefSeq" id="WP_339094760.1">
    <property type="nucleotide sequence ID" value="NZ_LR743508.1"/>
</dbReference>
<accession>A0A679JSL7</accession>
<dbReference type="FunFam" id="1.10.10.10:FF:000001">
    <property type="entry name" value="LysR family transcriptional regulator"/>
    <property type="match status" value="1"/>
</dbReference>
<dbReference type="InterPro" id="IPR036390">
    <property type="entry name" value="WH_DNA-bd_sf"/>
</dbReference>
<dbReference type="SUPFAM" id="SSF46785">
    <property type="entry name" value="Winged helix' DNA-binding domain"/>
    <property type="match status" value="1"/>
</dbReference>
<dbReference type="GO" id="GO:0003700">
    <property type="term" value="F:DNA-binding transcription factor activity"/>
    <property type="evidence" value="ECO:0007669"/>
    <property type="project" value="InterPro"/>
</dbReference>
<dbReference type="InterPro" id="IPR000847">
    <property type="entry name" value="LysR_HTH_N"/>
</dbReference>
<reference evidence="6" key="1">
    <citation type="submission" date="2019-12" db="EMBL/GenBank/DDBJ databases">
        <authorList>
            <person name="Cremers G."/>
        </authorList>
    </citation>
    <scope>NUCLEOTIDE SEQUENCE</scope>
    <source>
        <strain evidence="6">Vvax</strain>
    </source>
</reference>
<dbReference type="Gene3D" id="3.40.190.290">
    <property type="match status" value="1"/>
</dbReference>
<dbReference type="InterPro" id="IPR036388">
    <property type="entry name" value="WH-like_DNA-bd_sf"/>
</dbReference>
<dbReference type="Gene3D" id="1.10.10.10">
    <property type="entry name" value="Winged helix-like DNA-binding domain superfamily/Winged helix DNA-binding domain"/>
    <property type="match status" value="1"/>
</dbReference>
<dbReference type="PANTHER" id="PTHR30537:SF35">
    <property type="entry name" value="TRANSCRIPTIONAL REGULATORY PROTEIN"/>
    <property type="match status" value="1"/>
</dbReference>
<evidence type="ECO:0000313" key="6">
    <source>
        <dbReference type="EMBL" id="CAA2110323.1"/>
    </source>
</evidence>
<sequence>MDRMTSLRVFREVVEAGSFVAAAERLGLSAPMASKHVAQLEKSLGARLLHRSSRHLSLTEAGTAWYEQSRRALDLLDAAEAAIGQTRDTPRGQLKVSAPVWCATPRFARVLADYREKYPEVLVDMHLENRKVDLAADGYDLALRATQEPSPALIARPLCRVPFFLAGTPAYLARRGGPPALPADLARLGAIVPSYVNLENLALKGPGGRMFALRLAPSMRSDDTTLTLHAVHADMGIAFMPLWLIDDDLAQGRLVRVLPEFEATPVTLFAVYTSRQYMSPKLRTFIDFLSERLGTGEPAKAFAKAPRNAPFRGKVMPARLKS</sequence>
<feature type="domain" description="HTH lysR-type" evidence="5">
    <location>
        <begin position="1"/>
        <end position="59"/>
    </location>
</feature>
<dbReference type="EMBL" id="LR743508">
    <property type="protein sequence ID" value="CAA2110323.1"/>
    <property type="molecule type" value="Genomic_DNA"/>
</dbReference>
<keyword evidence="2" id="KW-0805">Transcription regulation</keyword>
<keyword evidence="3" id="KW-0238">DNA-binding</keyword>
<dbReference type="GO" id="GO:0006351">
    <property type="term" value="P:DNA-templated transcription"/>
    <property type="evidence" value="ECO:0007669"/>
    <property type="project" value="TreeGrafter"/>
</dbReference>
<evidence type="ECO:0000256" key="2">
    <source>
        <dbReference type="ARBA" id="ARBA00023015"/>
    </source>
</evidence>
<name>A0A679JSL7_VARPD</name>
<organism evidence="6">
    <name type="scientific">Variovorax paradoxus</name>
    <dbReference type="NCBI Taxonomy" id="34073"/>
    <lineage>
        <taxon>Bacteria</taxon>
        <taxon>Pseudomonadati</taxon>
        <taxon>Pseudomonadota</taxon>
        <taxon>Betaproteobacteria</taxon>
        <taxon>Burkholderiales</taxon>
        <taxon>Comamonadaceae</taxon>
        <taxon>Variovorax</taxon>
    </lineage>
</organism>
<dbReference type="InterPro" id="IPR058163">
    <property type="entry name" value="LysR-type_TF_proteobact-type"/>
</dbReference>
<proteinExistence type="inferred from homology"/>
<dbReference type="InterPro" id="IPR005119">
    <property type="entry name" value="LysR_subst-bd"/>
</dbReference>
<evidence type="ECO:0000256" key="3">
    <source>
        <dbReference type="ARBA" id="ARBA00023125"/>
    </source>
</evidence>
<dbReference type="PANTHER" id="PTHR30537">
    <property type="entry name" value="HTH-TYPE TRANSCRIPTIONAL REGULATOR"/>
    <property type="match status" value="1"/>
</dbReference>
<comment type="similarity">
    <text evidence="1">Belongs to the LysR transcriptional regulatory family.</text>
</comment>